<dbReference type="EMBL" id="CP045875">
    <property type="protein sequence ID" value="QGG47755.1"/>
    <property type="molecule type" value="Genomic_DNA"/>
</dbReference>
<dbReference type="Gene3D" id="1.10.600.10">
    <property type="entry name" value="Farnesyl Diphosphate Synthase"/>
    <property type="match status" value="1"/>
</dbReference>
<gene>
    <name evidence="2" type="ORF">FTV88_1656</name>
</gene>
<evidence type="ECO:0000313" key="3">
    <source>
        <dbReference type="Proteomes" id="UP000366051"/>
    </source>
</evidence>
<dbReference type="GO" id="GO:0004659">
    <property type="term" value="F:prenyltransferase activity"/>
    <property type="evidence" value="ECO:0007669"/>
    <property type="project" value="InterPro"/>
</dbReference>
<reference evidence="3" key="1">
    <citation type="submission" date="2019-11" db="EMBL/GenBank/DDBJ databases">
        <title>Genome sequence of Heliorestis convoluta strain HH, an alkaliphilic and minimalistic phototrophic bacterium from a soda lake in Egypt.</title>
        <authorList>
            <person name="Dewey E.D."/>
            <person name="Stokes L.M."/>
            <person name="Burchell B.M."/>
            <person name="Shaffer K.N."/>
            <person name="Huntington A.M."/>
            <person name="Baker J.M."/>
            <person name="Nadendla S."/>
            <person name="Giglio M.G."/>
            <person name="Touchman J.W."/>
            <person name="Blankenship R.E."/>
            <person name="Madigan M.T."/>
            <person name="Sattley W.M."/>
        </authorList>
    </citation>
    <scope>NUCLEOTIDE SEQUENCE [LARGE SCALE GENOMIC DNA]</scope>
    <source>
        <strain evidence="3">HH</strain>
    </source>
</reference>
<dbReference type="AlphaFoldDB" id="A0A5Q2N599"/>
<dbReference type="Proteomes" id="UP000366051">
    <property type="component" value="Chromosome"/>
</dbReference>
<dbReference type="KEGG" id="hcv:FTV88_1656"/>
<name>A0A5Q2N599_9FIRM</name>
<dbReference type="OrthoDB" id="1795180at2"/>
<dbReference type="GO" id="GO:0008299">
    <property type="term" value="P:isoprenoid biosynthetic process"/>
    <property type="evidence" value="ECO:0007669"/>
    <property type="project" value="InterPro"/>
</dbReference>
<dbReference type="Pfam" id="PF00348">
    <property type="entry name" value="polyprenyl_synt"/>
    <property type="match status" value="1"/>
</dbReference>
<keyword evidence="1 2" id="KW-0808">Transferase</keyword>
<sequence length="273" mass="30281">MSWNIWESLLPELAEVRLELKDKIPLPVNYGTNGSKKGLYDVQKMLPAILVFLTTRMYGETDRSTRYLALSVQFIQAATDIHRTVPEESWNRQSLEQQMIPSSVLMGDLLYAQAVDYLCEGQLFSYLDRVSEAICRIHEGAVIRKEIMENAFTAEERLEKAKELEFATLSALACRLAGEIHGVAPQDLKALEQFGRVAGLLAGQGTIASSMLQCNIWLKQGLEALGDLPSGVMNDAGQLLLTQLTGFSWNEIIPMSVESKNGTLTGKTKKVVV</sequence>
<keyword evidence="3" id="KW-1185">Reference proteome</keyword>
<evidence type="ECO:0000313" key="2">
    <source>
        <dbReference type="EMBL" id="QGG47755.1"/>
    </source>
</evidence>
<dbReference type="RefSeq" id="WP_153725066.1">
    <property type="nucleotide sequence ID" value="NZ_CP045875.1"/>
</dbReference>
<organism evidence="2 3">
    <name type="scientific">Heliorestis convoluta</name>
    <dbReference type="NCBI Taxonomy" id="356322"/>
    <lineage>
        <taxon>Bacteria</taxon>
        <taxon>Bacillati</taxon>
        <taxon>Bacillota</taxon>
        <taxon>Clostridia</taxon>
        <taxon>Eubacteriales</taxon>
        <taxon>Heliobacteriaceae</taxon>
        <taxon>Heliorestis</taxon>
    </lineage>
</organism>
<dbReference type="InterPro" id="IPR000092">
    <property type="entry name" value="Polyprenyl_synt"/>
</dbReference>
<accession>A0A5Q2N599</accession>
<protein>
    <submittedName>
        <fullName evidence="2">Farnesyltranstransferase</fullName>
    </submittedName>
</protein>
<dbReference type="InterPro" id="IPR008949">
    <property type="entry name" value="Isoprenoid_synthase_dom_sf"/>
</dbReference>
<proteinExistence type="inferred from homology"/>
<evidence type="ECO:0000256" key="1">
    <source>
        <dbReference type="RuleBase" id="RU004466"/>
    </source>
</evidence>
<dbReference type="SUPFAM" id="SSF48576">
    <property type="entry name" value="Terpenoid synthases"/>
    <property type="match status" value="1"/>
</dbReference>
<comment type="similarity">
    <text evidence="1">Belongs to the FPP/GGPP synthase family.</text>
</comment>